<keyword evidence="4 7" id="KW-0812">Transmembrane</keyword>
<keyword evidence="2 7" id="KW-0813">Transport</keyword>
<keyword evidence="5 7" id="KW-1133">Transmembrane helix</keyword>
<dbReference type="InterPro" id="IPR035906">
    <property type="entry name" value="MetI-like_sf"/>
</dbReference>
<evidence type="ECO:0000256" key="6">
    <source>
        <dbReference type="ARBA" id="ARBA00023136"/>
    </source>
</evidence>
<evidence type="ECO:0000256" key="3">
    <source>
        <dbReference type="ARBA" id="ARBA00022475"/>
    </source>
</evidence>
<proteinExistence type="inferred from homology"/>
<feature type="domain" description="ABC transmembrane type-1" evidence="8">
    <location>
        <begin position="82"/>
        <end position="300"/>
    </location>
</feature>
<evidence type="ECO:0000313" key="9">
    <source>
        <dbReference type="EMBL" id="MDG0791408.1"/>
    </source>
</evidence>
<feature type="transmembrane region" description="Helical" evidence="7">
    <location>
        <begin position="86"/>
        <end position="110"/>
    </location>
</feature>
<dbReference type="SUPFAM" id="SSF161098">
    <property type="entry name" value="MetI-like"/>
    <property type="match status" value="1"/>
</dbReference>
<reference evidence="9 10" key="1">
    <citation type="submission" date="2022-10" db="EMBL/GenBank/DDBJ databases">
        <title>Comparative genomic analysis of Cohnella hashimotonis sp. nov., isolated from the International Space Station.</title>
        <authorList>
            <person name="Simpson A."/>
            <person name="Venkateswaran K."/>
        </authorList>
    </citation>
    <scope>NUCLEOTIDE SEQUENCE [LARGE SCALE GENOMIC DNA]</scope>
    <source>
        <strain evidence="9 10">DSM 18997</strain>
    </source>
</reference>
<evidence type="ECO:0000256" key="2">
    <source>
        <dbReference type="ARBA" id="ARBA00022448"/>
    </source>
</evidence>
<name>A0A9X4KFX6_9BACL</name>
<protein>
    <submittedName>
        <fullName evidence="9">ABC transporter permease subunit</fullName>
    </submittedName>
</protein>
<comment type="subcellular location">
    <subcellularLocation>
        <location evidence="1 7">Cell membrane</location>
        <topology evidence="1 7">Multi-pass membrane protein</topology>
    </subcellularLocation>
</comment>
<keyword evidence="10" id="KW-1185">Reference proteome</keyword>
<dbReference type="Proteomes" id="UP001153387">
    <property type="component" value="Unassembled WGS sequence"/>
</dbReference>
<accession>A0A9X4KFX6</accession>
<organism evidence="9 10">
    <name type="scientific">Cohnella ginsengisoli</name>
    <dbReference type="NCBI Taxonomy" id="425004"/>
    <lineage>
        <taxon>Bacteria</taxon>
        <taxon>Bacillati</taxon>
        <taxon>Bacillota</taxon>
        <taxon>Bacilli</taxon>
        <taxon>Bacillales</taxon>
        <taxon>Paenibacillaceae</taxon>
        <taxon>Cohnella</taxon>
    </lineage>
</organism>
<dbReference type="AlphaFoldDB" id="A0A9X4KFX6"/>
<keyword evidence="6 7" id="KW-0472">Membrane</keyword>
<evidence type="ECO:0000256" key="7">
    <source>
        <dbReference type="RuleBase" id="RU363032"/>
    </source>
</evidence>
<keyword evidence="3" id="KW-1003">Cell membrane</keyword>
<dbReference type="Gene3D" id="1.10.3720.10">
    <property type="entry name" value="MetI-like"/>
    <property type="match status" value="1"/>
</dbReference>
<comment type="similarity">
    <text evidence="7">Belongs to the binding-protein-dependent transport system permease family.</text>
</comment>
<evidence type="ECO:0000259" key="8">
    <source>
        <dbReference type="PROSITE" id="PS50928"/>
    </source>
</evidence>
<dbReference type="InterPro" id="IPR000515">
    <property type="entry name" value="MetI-like"/>
</dbReference>
<dbReference type="PANTHER" id="PTHR30193:SF44">
    <property type="entry name" value="LACTOSE TRANSPORT SYSTEM PERMEASE PROTEIN LACF"/>
    <property type="match status" value="1"/>
</dbReference>
<dbReference type="GO" id="GO:0005886">
    <property type="term" value="C:plasma membrane"/>
    <property type="evidence" value="ECO:0007669"/>
    <property type="project" value="UniProtKB-SubCell"/>
</dbReference>
<dbReference type="Pfam" id="PF00528">
    <property type="entry name" value="BPD_transp_1"/>
    <property type="match status" value="1"/>
</dbReference>
<dbReference type="RefSeq" id="WP_277565291.1">
    <property type="nucleotide sequence ID" value="NZ_JAPDHZ010000003.1"/>
</dbReference>
<dbReference type="GO" id="GO:0055085">
    <property type="term" value="P:transmembrane transport"/>
    <property type="evidence" value="ECO:0007669"/>
    <property type="project" value="InterPro"/>
</dbReference>
<feature type="transmembrane region" description="Helical" evidence="7">
    <location>
        <begin position="220"/>
        <end position="242"/>
    </location>
</feature>
<dbReference type="PANTHER" id="PTHR30193">
    <property type="entry name" value="ABC TRANSPORTER PERMEASE PROTEIN"/>
    <property type="match status" value="1"/>
</dbReference>
<feature type="transmembrane region" description="Helical" evidence="7">
    <location>
        <begin position="286"/>
        <end position="304"/>
    </location>
</feature>
<dbReference type="CDD" id="cd06261">
    <property type="entry name" value="TM_PBP2"/>
    <property type="match status" value="1"/>
</dbReference>
<comment type="caution">
    <text evidence="9">The sequence shown here is derived from an EMBL/GenBank/DDBJ whole genome shotgun (WGS) entry which is preliminary data.</text>
</comment>
<evidence type="ECO:0000256" key="5">
    <source>
        <dbReference type="ARBA" id="ARBA00022989"/>
    </source>
</evidence>
<evidence type="ECO:0000256" key="4">
    <source>
        <dbReference type="ARBA" id="ARBA00022692"/>
    </source>
</evidence>
<gene>
    <name evidence="9" type="ORF">OMP38_11430</name>
</gene>
<feature type="transmembrane region" description="Helical" evidence="7">
    <location>
        <begin position="122"/>
        <end position="144"/>
    </location>
</feature>
<dbReference type="InterPro" id="IPR051393">
    <property type="entry name" value="ABC_transporter_permease"/>
</dbReference>
<sequence length="314" mass="35905">MSRSQAAAARRSLWKDARRHRFLFLLLLPGTLYLILNNYLPMFGLIIAFKNVNFTDGILRSPWSGFDNFKFLFSTTDAWVITRNTVLYNLLFIAVGLVLSIAFAVLLNEVRNRVFRSFFQSAMFFPYFLSFVIVGYLVFALLSIEHGFVNNHILAPLGMEPIDWYNDPKYWPYILTITNLWKNIGYGTVIYLAAIIGVESSYYEAALIDGASKWRQFGSITLPSIMPVVVVLTLLNIGRIFYADFGLFYNVPLHTGLLYPTTLVIDTYVYDIMVTRNDIGMSTAVGLYQAAVGFVLVFLSNWFVRRVNKENALF</sequence>
<dbReference type="EMBL" id="JAPDHZ010000003">
    <property type="protein sequence ID" value="MDG0791408.1"/>
    <property type="molecule type" value="Genomic_DNA"/>
</dbReference>
<evidence type="ECO:0000313" key="10">
    <source>
        <dbReference type="Proteomes" id="UP001153387"/>
    </source>
</evidence>
<feature type="transmembrane region" description="Helical" evidence="7">
    <location>
        <begin position="21"/>
        <end position="40"/>
    </location>
</feature>
<evidence type="ECO:0000256" key="1">
    <source>
        <dbReference type="ARBA" id="ARBA00004651"/>
    </source>
</evidence>
<dbReference type="PROSITE" id="PS50928">
    <property type="entry name" value="ABC_TM1"/>
    <property type="match status" value="1"/>
</dbReference>